<proteinExistence type="predicted"/>
<evidence type="ECO:0000256" key="1">
    <source>
        <dbReference type="SAM" id="MobiDB-lite"/>
    </source>
</evidence>
<gene>
    <name evidence="2" type="ORF">GCM10009090_01580</name>
</gene>
<dbReference type="RefSeq" id="WP_434028334.1">
    <property type="nucleotide sequence ID" value="NZ_BNBA01000001.1"/>
</dbReference>
<name>A0A919KGG8_9XANT</name>
<evidence type="ECO:0000313" key="3">
    <source>
        <dbReference type="Proteomes" id="UP000623958"/>
    </source>
</evidence>
<protein>
    <submittedName>
        <fullName evidence="2">Uncharacterized protein</fullName>
    </submittedName>
</protein>
<accession>A0A919KGG8</accession>
<sequence>MSLAPPAADGSIEQGRDAMHHDPKPSHSPAALPPALEALERLARRELARLQSGQAMEPGHDELLLALAWDLSLAGDELPQA</sequence>
<dbReference type="AlphaFoldDB" id="A0A919KGG8"/>
<keyword evidence="3" id="KW-1185">Reference proteome</keyword>
<reference evidence="2" key="2">
    <citation type="submission" date="2020-09" db="EMBL/GenBank/DDBJ databases">
        <authorList>
            <person name="Sun Q."/>
            <person name="Ohkuma M."/>
        </authorList>
    </citation>
    <scope>NUCLEOTIDE SEQUENCE</scope>
    <source>
        <strain evidence="2">JCM 13306</strain>
    </source>
</reference>
<feature type="region of interest" description="Disordered" evidence="1">
    <location>
        <begin position="1"/>
        <end position="35"/>
    </location>
</feature>
<organism evidence="2 3">
    <name type="scientific">Xanthomonas boreopolis</name>
    <dbReference type="NCBI Taxonomy" id="86183"/>
    <lineage>
        <taxon>Bacteria</taxon>
        <taxon>Pseudomonadati</taxon>
        <taxon>Pseudomonadota</taxon>
        <taxon>Gammaproteobacteria</taxon>
        <taxon>Lysobacterales</taxon>
        <taxon>Lysobacteraceae</taxon>
        <taxon>Xanthomonas</taxon>
    </lineage>
</organism>
<comment type="caution">
    <text evidence="2">The sequence shown here is derived from an EMBL/GenBank/DDBJ whole genome shotgun (WGS) entry which is preliminary data.</text>
</comment>
<dbReference type="Proteomes" id="UP000623958">
    <property type="component" value="Unassembled WGS sequence"/>
</dbReference>
<dbReference type="EMBL" id="BNBA01000001">
    <property type="protein sequence ID" value="GHH46458.1"/>
    <property type="molecule type" value="Genomic_DNA"/>
</dbReference>
<evidence type="ECO:0000313" key="2">
    <source>
        <dbReference type="EMBL" id="GHH46458.1"/>
    </source>
</evidence>
<feature type="compositionally biased region" description="Basic and acidic residues" evidence="1">
    <location>
        <begin position="14"/>
        <end position="25"/>
    </location>
</feature>
<reference evidence="2" key="1">
    <citation type="journal article" date="2014" name="Int. J. Syst. Evol. Microbiol.">
        <title>Complete genome sequence of Corynebacterium casei LMG S-19264T (=DSM 44701T), isolated from a smear-ripened cheese.</title>
        <authorList>
            <consortium name="US DOE Joint Genome Institute (JGI-PGF)"/>
            <person name="Walter F."/>
            <person name="Albersmeier A."/>
            <person name="Kalinowski J."/>
            <person name="Ruckert C."/>
        </authorList>
    </citation>
    <scope>NUCLEOTIDE SEQUENCE</scope>
    <source>
        <strain evidence="2">JCM 13306</strain>
    </source>
</reference>